<reference evidence="1 2" key="1">
    <citation type="submission" date="2016-10" db="EMBL/GenBank/DDBJ databases">
        <authorList>
            <person name="de Groot N.N."/>
        </authorList>
    </citation>
    <scope>NUCLEOTIDE SEQUENCE [LARGE SCALE GENOMIC DNA]</scope>
    <source>
        <strain evidence="1 2">DSM 26130</strain>
    </source>
</reference>
<keyword evidence="2" id="KW-1185">Reference proteome</keyword>
<sequence length="30" mass="3463">MPYGMFFFALSVHRAIFAVQLSIQLHDPII</sequence>
<organism evidence="1 2">
    <name type="scientific">Spirosoma endophyticum</name>
    <dbReference type="NCBI Taxonomy" id="662367"/>
    <lineage>
        <taxon>Bacteria</taxon>
        <taxon>Pseudomonadati</taxon>
        <taxon>Bacteroidota</taxon>
        <taxon>Cytophagia</taxon>
        <taxon>Cytophagales</taxon>
        <taxon>Cytophagaceae</taxon>
        <taxon>Spirosoma</taxon>
    </lineage>
</organism>
<gene>
    <name evidence="1" type="ORF">SAMN05216167_106202</name>
</gene>
<dbReference type="AlphaFoldDB" id="A0A1I1UB49"/>
<accession>A0A1I1UB49</accession>
<dbReference type="Proteomes" id="UP000198598">
    <property type="component" value="Unassembled WGS sequence"/>
</dbReference>
<proteinExistence type="predicted"/>
<name>A0A1I1UB49_9BACT</name>
<evidence type="ECO:0000313" key="1">
    <source>
        <dbReference type="EMBL" id="SFD68081.1"/>
    </source>
</evidence>
<evidence type="ECO:0000313" key="2">
    <source>
        <dbReference type="Proteomes" id="UP000198598"/>
    </source>
</evidence>
<dbReference type="EMBL" id="FOLQ01000006">
    <property type="protein sequence ID" value="SFD68081.1"/>
    <property type="molecule type" value="Genomic_DNA"/>
</dbReference>
<protein>
    <submittedName>
        <fullName evidence="1">Uncharacterized protein</fullName>
    </submittedName>
</protein>